<name>A0A3E5EJW5_9FIRM</name>
<organism evidence="1 2">
    <name type="scientific">Blautia obeum</name>
    <dbReference type="NCBI Taxonomy" id="40520"/>
    <lineage>
        <taxon>Bacteria</taxon>
        <taxon>Bacillati</taxon>
        <taxon>Bacillota</taxon>
        <taxon>Clostridia</taxon>
        <taxon>Lachnospirales</taxon>
        <taxon>Lachnospiraceae</taxon>
        <taxon>Blautia</taxon>
    </lineage>
</organism>
<gene>
    <name evidence="1" type="ORF">DXB38_05075</name>
</gene>
<sequence>MQEYKDLVIQAKNDSKYMQSLTLHNGTFSKIICKKNLKKEKYECAYMDNEGDLQESYRADYSSVELAFDLKNITLKMTSNQRDILKYLILEWSDSEIASFLHFSRQYVNREKKKYINF</sequence>
<reference evidence="1 2" key="1">
    <citation type="submission" date="2018-08" db="EMBL/GenBank/DDBJ databases">
        <title>A genome reference for cultivated species of the human gut microbiota.</title>
        <authorList>
            <person name="Zou Y."/>
            <person name="Xue W."/>
            <person name="Luo G."/>
        </authorList>
    </citation>
    <scope>NUCLEOTIDE SEQUENCE [LARGE SCALE GENOMIC DNA]</scope>
    <source>
        <strain evidence="1 2">OM03-6</strain>
    </source>
</reference>
<protein>
    <recommendedName>
        <fullName evidence="3">Sigma-70 family RNA polymerase sigma factor</fullName>
    </recommendedName>
</protein>
<accession>A0A3E5EJW5</accession>
<dbReference type="AlphaFoldDB" id="A0A3E5EJW5"/>
<comment type="caution">
    <text evidence="1">The sequence shown here is derived from an EMBL/GenBank/DDBJ whole genome shotgun (WGS) entry which is preliminary data.</text>
</comment>
<proteinExistence type="predicted"/>
<evidence type="ECO:0008006" key="3">
    <source>
        <dbReference type="Google" id="ProtNLM"/>
    </source>
</evidence>
<evidence type="ECO:0000313" key="1">
    <source>
        <dbReference type="EMBL" id="RGN89043.1"/>
    </source>
</evidence>
<evidence type="ECO:0000313" key="2">
    <source>
        <dbReference type="Proteomes" id="UP000261105"/>
    </source>
</evidence>
<dbReference type="Proteomes" id="UP000261105">
    <property type="component" value="Unassembled WGS sequence"/>
</dbReference>
<dbReference type="EMBL" id="QSUZ01000004">
    <property type="protein sequence ID" value="RGN89043.1"/>
    <property type="molecule type" value="Genomic_DNA"/>
</dbReference>